<dbReference type="AlphaFoldDB" id="A4SY96"/>
<gene>
    <name evidence="2" type="ordered locus">Pnuc_1245</name>
</gene>
<keyword evidence="1" id="KW-0812">Transmembrane</keyword>
<feature type="transmembrane region" description="Helical" evidence="1">
    <location>
        <begin position="147"/>
        <end position="163"/>
    </location>
</feature>
<evidence type="ECO:0000256" key="1">
    <source>
        <dbReference type="SAM" id="Phobius"/>
    </source>
</evidence>
<accession>A4SY96</accession>
<sequence>MNSLMPIFPLVEMSMTCALVIIWILQKASPQDFPLALKVTLLVVLGNLFFWPLGFSLELPLVAYVRGMVGDLSIVTTLLLWSAVLLSTKPAPTSFKAFIVIVAIIFYPLALGFGMTDPYAWGYASLPFLIAVLLIALICGLGNWSRGVWIIAIAIIAWAAHWHESANLWDYLLDPLLAIWAVAALIAMIYQKRRDKARSGYLFRAG</sequence>
<reference evidence="2 3" key="1">
    <citation type="journal article" date="2012" name="Stand. Genomic Sci.">
        <title>Complete genome sequence of Polynucleobacter necessarius subsp. asymbioticus type strain (QLW-P1DMWA-1(T)).</title>
        <authorList>
            <person name="Meincke L."/>
            <person name="Copeland A."/>
            <person name="Lapidus A."/>
            <person name="Lucas S."/>
            <person name="Berry K.W."/>
            <person name="Del Rio T.G."/>
            <person name="Hammon N."/>
            <person name="Dalin E."/>
            <person name="Tice H."/>
            <person name="Pitluck S."/>
            <person name="Richardson P."/>
            <person name="Bruce D."/>
            <person name="Goodwin L."/>
            <person name="Han C."/>
            <person name="Tapia R."/>
            <person name="Detter J.C."/>
            <person name="Schmutz J."/>
            <person name="Brettin T."/>
            <person name="Larimer F."/>
            <person name="Land M."/>
            <person name="Hauser L."/>
            <person name="Kyrpides N.C."/>
            <person name="Ivanova N."/>
            <person name="Goker M."/>
            <person name="Woyke T."/>
            <person name="Wu Q.L."/>
            <person name="Pockl M."/>
            <person name="Hahn M.W."/>
            <person name="Klenk H.P."/>
        </authorList>
    </citation>
    <scope>NUCLEOTIDE SEQUENCE [LARGE SCALE GENOMIC DNA]</scope>
    <source>
        <strain evidence="3">DSM 18221 / CIP 109841 / QLW-P1DMWA-1</strain>
    </source>
</reference>
<dbReference type="KEGG" id="pnu:Pnuc_1245"/>
<feature type="transmembrane region" description="Helical" evidence="1">
    <location>
        <begin position="6"/>
        <end position="25"/>
    </location>
</feature>
<feature type="transmembrane region" description="Helical" evidence="1">
    <location>
        <begin position="169"/>
        <end position="190"/>
    </location>
</feature>
<dbReference type="RefSeq" id="WP_011903085.1">
    <property type="nucleotide sequence ID" value="NC_009379.1"/>
</dbReference>
<name>A4SY96_POLAQ</name>
<organism evidence="2 3">
    <name type="scientific">Polynucleobacter asymbioticus (strain DSM 18221 / CIP 109841 / QLW-P1DMWA-1)</name>
    <name type="common">Polynucleobacter necessarius subsp. asymbioticus</name>
    <dbReference type="NCBI Taxonomy" id="312153"/>
    <lineage>
        <taxon>Bacteria</taxon>
        <taxon>Pseudomonadati</taxon>
        <taxon>Pseudomonadota</taxon>
        <taxon>Betaproteobacteria</taxon>
        <taxon>Burkholderiales</taxon>
        <taxon>Burkholderiaceae</taxon>
        <taxon>Polynucleobacter</taxon>
    </lineage>
</organism>
<feature type="transmembrane region" description="Helical" evidence="1">
    <location>
        <begin position="121"/>
        <end position="140"/>
    </location>
</feature>
<dbReference type="eggNOG" id="ENOG5033M9C">
    <property type="taxonomic scope" value="Bacteria"/>
</dbReference>
<feature type="transmembrane region" description="Helical" evidence="1">
    <location>
        <begin position="37"/>
        <end position="57"/>
    </location>
</feature>
<keyword evidence="3" id="KW-1185">Reference proteome</keyword>
<dbReference type="HOGENOM" id="CLU_109234_0_0_4"/>
<proteinExistence type="predicted"/>
<keyword evidence="1" id="KW-0472">Membrane</keyword>
<feature type="transmembrane region" description="Helical" evidence="1">
    <location>
        <begin position="97"/>
        <end position="115"/>
    </location>
</feature>
<evidence type="ECO:0000313" key="3">
    <source>
        <dbReference type="Proteomes" id="UP000000231"/>
    </source>
</evidence>
<feature type="transmembrane region" description="Helical" evidence="1">
    <location>
        <begin position="63"/>
        <end position="85"/>
    </location>
</feature>
<protein>
    <submittedName>
        <fullName evidence="2">Uncharacterized protein</fullName>
    </submittedName>
</protein>
<keyword evidence="1" id="KW-1133">Transmembrane helix</keyword>
<evidence type="ECO:0000313" key="2">
    <source>
        <dbReference type="EMBL" id="ABP34460.1"/>
    </source>
</evidence>
<dbReference type="GeneID" id="31481632"/>
<dbReference type="EMBL" id="CP000655">
    <property type="protein sequence ID" value="ABP34460.1"/>
    <property type="molecule type" value="Genomic_DNA"/>
</dbReference>
<dbReference type="Proteomes" id="UP000000231">
    <property type="component" value="Chromosome"/>
</dbReference>